<accession>A0A6C0AE13</accession>
<name>A0A6C0AE13_9ZZZZ</name>
<protein>
    <recommendedName>
        <fullName evidence="2">DUF4116 domain-containing protein</fullName>
    </recommendedName>
</protein>
<dbReference type="AlphaFoldDB" id="A0A6C0AE13"/>
<sequence>MLRTKLIFQKFCPLSRTFSLYKKTKFFNLIKTFKEAIILDISILLGLMKPVEDQVQVENQKYELDIKQNPLCLEFANNKTQELCDLAVYNNIVAFLYIPSEFMTNEMLEYVIKKNPLLLRNIPENKQTEYLCELAMDLNPDTYEYVCDKNRTENYYIRCILKCENSNGIRFSRIICYIPDSRKTEKICHYLALKGCLDDVPEHLRTYELCKTALKSANNSISIYTIPKKYHAFLGIKNGRYILP</sequence>
<organism evidence="1">
    <name type="scientific">viral metagenome</name>
    <dbReference type="NCBI Taxonomy" id="1070528"/>
    <lineage>
        <taxon>unclassified sequences</taxon>
        <taxon>metagenomes</taxon>
        <taxon>organismal metagenomes</taxon>
    </lineage>
</organism>
<dbReference type="EMBL" id="MN740593">
    <property type="protein sequence ID" value="QHS77693.1"/>
    <property type="molecule type" value="Genomic_DNA"/>
</dbReference>
<proteinExistence type="predicted"/>
<evidence type="ECO:0000313" key="1">
    <source>
        <dbReference type="EMBL" id="QHS77693.1"/>
    </source>
</evidence>
<evidence type="ECO:0008006" key="2">
    <source>
        <dbReference type="Google" id="ProtNLM"/>
    </source>
</evidence>
<reference evidence="1" key="1">
    <citation type="journal article" date="2020" name="Nature">
        <title>Giant virus diversity and host interactions through global metagenomics.</title>
        <authorList>
            <person name="Schulz F."/>
            <person name="Roux S."/>
            <person name="Paez-Espino D."/>
            <person name="Jungbluth S."/>
            <person name="Walsh D.A."/>
            <person name="Denef V.J."/>
            <person name="McMahon K.D."/>
            <person name="Konstantinidis K.T."/>
            <person name="Eloe-Fadrosh E.A."/>
            <person name="Kyrpides N.C."/>
            <person name="Woyke T."/>
        </authorList>
    </citation>
    <scope>NUCLEOTIDE SEQUENCE</scope>
    <source>
        <strain evidence="1">GVMAG-S-1021933-23</strain>
    </source>
</reference>